<keyword evidence="2" id="KW-1185">Reference proteome</keyword>
<sequence>MHRGSFSFMASQEAYAKASKRWYVSPLQCDCFWFDLVVNPPQGPGVPEPIKGHFQELKRRVEESLEKRFIYLYGSRKKVRLNARKPLNRGFFRRHVSVNVLVGAEGRRRRVPCDLTPLGIRDPATCRVRATDKLLSVSQDGKQWISTSIHDFLQVCALEDIGLSTDIHYVGLTKNPHTRPLGREHRGYGDMVYGVGSDDNDFFLYVAVFKVMTSAAHPASGLNFLVANAMTNEVPAQPEGQLIEGALIAYFDSEYQDEQGAGERAKLEAQLRRLQREHAIESVVIDFEIEGDSPYYRLGSRARIAAQRHVFRCHLVDDLLAIEPLGEAFDANALFV</sequence>
<dbReference type="AlphaFoldDB" id="A0A1W6LCT1"/>
<gene>
    <name evidence="1" type="ORF">A4W93_19910</name>
</gene>
<protein>
    <submittedName>
        <fullName evidence="1">Uncharacterized protein</fullName>
    </submittedName>
</protein>
<dbReference type="KEGG" id="rgu:A4W93_19910"/>
<name>A0A1W6LCT1_9BURK</name>
<evidence type="ECO:0000313" key="2">
    <source>
        <dbReference type="Proteomes" id="UP000193427"/>
    </source>
</evidence>
<dbReference type="Proteomes" id="UP000193427">
    <property type="component" value="Chromosome"/>
</dbReference>
<proteinExistence type="predicted"/>
<reference evidence="1 2" key="1">
    <citation type="submission" date="2016-04" db="EMBL/GenBank/DDBJ databases">
        <title>Complete genome sequence of natural rubber-degrading, novel Gram-negative bacterium, Rhizobacter gummiphilus strain NS21.</title>
        <authorList>
            <person name="Tabata M."/>
            <person name="Kasai D."/>
            <person name="Fukuda M."/>
        </authorList>
    </citation>
    <scope>NUCLEOTIDE SEQUENCE [LARGE SCALE GENOMIC DNA]</scope>
    <source>
        <strain evidence="1 2">NS21</strain>
    </source>
</reference>
<organism evidence="1 2">
    <name type="scientific">Piscinibacter gummiphilus</name>
    <dbReference type="NCBI Taxonomy" id="946333"/>
    <lineage>
        <taxon>Bacteria</taxon>
        <taxon>Pseudomonadati</taxon>
        <taxon>Pseudomonadota</taxon>
        <taxon>Betaproteobacteria</taxon>
        <taxon>Burkholderiales</taxon>
        <taxon>Sphaerotilaceae</taxon>
        <taxon>Piscinibacter</taxon>
    </lineage>
</organism>
<accession>A0A1W6LCT1</accession>
<evidence type="ECO:0000313" key="1">
    <source>
        <dbReference type="EMBL" id="ARN21978.1"/>
    </source>
</evidence>
<dbReference type="EMBL" id="CP015118">
    <property type="protein sequence ID" value="ARN21978.1"/>
    <property type="molecule type" value="Genomic_DNA"/>
</dbReference>